<dbReference type="PANTHER" id="PTHR48105">
    <property type="entry name" value="THIOREDOXIN REDUCTASE 1-RELATED-RELATED"/>
    <property type="match status" value="1"/>
</dbReference>
<evidence type="ECO:0000259" key="5">
    <source>
        <dbReference type="Pfam" id="PF07992"/>
    </source>
</evidence>
<dbReference type="CDD" id="cd02440">
    <property type="entry name" value="AdoMet_MTases"/>
    <property type="match status" value="1"/>
</dbReference>
<evidence type="ECO:0000256" key="2">
    <source>
        <dbReference type="ARBA" id="ARBA00023002"/>
    </source>
</evidence>
<dbReference type="AlphaFoldDB" id="A0A9D1H0Q7"/>
<dbReference type="InterPro" id="IPR050097">
    <property type="entry name" value="Ferredoxin-NADP_redctase_2"/>
</dbReference>
<evidence type="ECO:0000313" key="7">
    <source>
        <dbReference type="EMBL" id="HIT76295.1"/>
    </source>
</evidence>
<feature type="region of interest" description="Disordered" evidence="4">
    <location>
        <begin position="511"/>
        <end position="533"/>
    </location>
</feature>
<feature type="domain" description="Methyltransferase" evidence="6">
    <location>
        <begin position="367"/>
        <end position="461"/>
    </location>
</feature>
<dbReference type="EMBL" id="DVLP01000352">
    <property type="protein sequence ID" value="HIT76295.1"/>
    <property type="molecule type" value="Genomic_DNA"/>
</dbReference>
<dbReference type="Gene3D" id="3.50.50.60">
    <property type="entry name" value="FAD/NAD(P)-binding domain"/>
    <property type="match status" value="2"/>
</dbReference>
<proteinExistence type="predicted"/>
<dbReference type="Pfam" id="PF13649">
    <property type="entry name" value="Methyltransf_25"/>
    <property type="match status" value="1"/>
</dbReference>
<dbReference type="PRINTS" id="PR00469">
    <property type="entry name" value="PNDRDTASEII"/>
</dbReference>
<gene>
    <name evidence="7" type="ORF">IAA98_11980</name>
</gene>
<evidence type="ECO:0000313" key="8">
    <source>
        <dbReference type="Proteomes" id="UP000886842"/>
    </source>
</evidence>
<dbReference type="PRINTS" id="PR00368">
    <property type="entry name" value="FADPNR"/>
</dbReference>
<keyword evidence="1" id="KW-0285">Flavoprotein</keyword>
<dbReference type="GO" id="GO:0004791">
    <property type="term" value="F:thioredoxin-disulfide reductase (NADPH) activity"/>
    <property type="evidence" value="ECO:0007669"/>
    <property type="project" value="UniProtKB-EC"/>
</dbReference>
<dbReference type="Pfam" id="PF07992">
    <property type="entry name" value="Pyr_redox_2"/>
    <property type="match status" value="1"/>
</dbReference>
<sequence length="533" mass="57192">METCDVVIVGGGSAGLSAALMLGRARRSVVVVDGGQPRNRFADQMHGVLGQEGVAPSELIERGRQEVAQYGVEVRQAQVTAVEADHDGVRVQLTGGVTIAAQALVLATGVTDVLREIPGLEQRWGATAFHCPYCHGWEVQDQRIGVLSTSALSLHQAELIRQWTDRVTVFADQLGPLTPEQASRLAARGIEVVTAPVVEIVGEAPGITAVRTADGVEHPIDAVITAPTPRPNDDLVAGLGLDRVDTPQGSFLAVDPAGRTSHERIWAVGNLVNPNANVTMSIGSAAQAAGMLNHVLVGWEFDRAVAQQSEAAQHANGEDGAWPEVAPADYWEDRYVNRTRDTGRMWSGNPNATLTAVVEGIPAGRSLDLGCGEGADVVWLAEHGWDATGIDISATALARAAQAARERSVPSDRIHFEVADLSTWQTDETFDLVTASFLHSPVALSRTEILRRAGDAVTPGGHLLVISHAAAPPWAEHHHDHRFLSAAEEHRELDLDPDQWEVRICENRVRGAQDPEGRPAELEDSVVLLRRKD</sequence>
<dbReference type="InterPro" id="IPR029063">
    <property type="entry name" value="SAM-dependent_MTases_sf"/>
</dbReference>
<feature type="compositionally biased region" description="Basic and acidic residues" evidence="4">
    <location>
        <begin position="511"/>
        <end position="521"/>
    </location>
</feature>
<dbReference type="Gene3D" id="3.40.50.150">
    <property type="entry name" value="Vaccinia Virus protein VP39"/>
    <property type="match status" value="1"/>
</dbReference>
<dbReference type="InterPro" id="IPR023753">
    <property type="entry name" value="FAD/NAD-binding_dom"/>
</dbReference>
<dbReference type="SUPFAM" id="SSF51905">
    <property type="entry name" value="FAD/NAD(P)-binding domain"/>
    <property type="match status" value="1"/>
</dbReference>
<reference evidence="7" key="1">
    <citation type="submission" date="2020-10" db="EMBL/GenBank/DDBJ databases">
        <authorList>
            <person name="Gilroy R."/>
        </authorList>
    </citation>
    <scope>NUCLEOTIDE SEQUENCE</scope>
    <source>
        <strain evidence="7">ChiGjej1B1-24693</strain>
    </source>
</reference>
<comment type="caution">
    <text evidence="7">The sequence shown here is derived from an EMBL/GenBank/DDBJ whole genome shotgun (WGS) entry which is preliminary data.</text>
</comment>
<feature type="domain" description="FAD/NAD(P)-binding" evidence="5">
    <location>
        <begin position="5"/>
        <end position="281"/>
    </location>
</feature>
<dbReference type="InterPro" id="IPR041698">
    <property type="entry name" value="Methyltransf_25"/>
</dbReference>
<reference evidence="7" key="2">
    <citation type="journal article" date="2021" name="PeerJ">
        <title>Extensive microbial diversity within the chicken gut microbiome revealed by metagenomics and culture.</title>
        <authorList>
            <person name="Gilroy R."/>
            <person name="Ravi A."/>
            <person name="Getino M."/>
            <person name="Pursley I."/>
            <person name="Horton D.L."/>
            <person name="Alikhan N.F."/>
            <person name="Baker D."/>
            <person name="Gharbi K."/>
            <person name="Hall N."/>
            <person name="Watson M."/>
            <person name="Adriaenssens E.M."/>
            <person name="Foster-Nyarko E."/>
            <person name="Jarju S."/>
            <person name="Secka A."/>
            <person name="Antonio M."/>
            <person name="Oren A."/>
            <person name="Chaudhuri R.R."/>
            <person name="La Ragione R."/>
            <person name="Hildebrand F."/>
            <person name="Pallen M.J."/>
        </authorList>
    </citation>
    <scope>NUCLEOTIDE SEQUENCE</scope>
    <source>
        <strain evidence="7">ChiGjej1B1-24693</strain>
    </source>
</reference>
<organism evidence="7 8">
    <name type="scientific">Candidatus Avipropionibacterium avicola</name>
    <dbReference type="NCBI Taxonomy" id="2840701"/>
    <lineage>
        <taxon>Bacteria</taxon>
        <taxon>Bacillati</taxon>
        <taxon>Actinomycetota</taxon>
        <taxon>Actinomycetes</taxon>
        <taxon>Propionibacteriales</taxon>
        <taxon>Propionibacteriaceae</taxon>
        <taxon>Propionibacteriaceae incertae sedis</taxon>
        <taxon>Candidatus Avipropionibacterium</taxon>
    </lineage>
</organism>
<protein>
    <submittedName>
        <fullName evidence="7">FAD-dependent oxidoreductase</fullName>
    </submittedName>
</protein>
<name>A0A9D1H0Q7_9ACTN</name>
<dbReference type="SUPFAM" id="SSF53335">
    <property type="entry name" value="S-adenosyl-L-methionine-dependent methyltransferases"/>
    <property type="match status" value="1"/>
</dbReference>
<accession>A0A9D1H0Q7</accession>
<evidence type="ECO:0000256" key="1">
    <source>
        <dbReference type="ARBA" id="ARBA00022630"/>
    </source>
</evidence>
<evidence type="ECO:0000256" key="4">
    <source>
        <dbReference type="SAM" id="MobiDB-lite"/>
    </source>
</evidence>
<keyword evidence="2" id="KW-0560">Oxidoreductase</keyword>
<dbReference type="InterPro" id="IPR036188">
    <property type="entry name" value="FAD/NAD-bd_sf"/>
</dbReference>
<evidence type="ECO:0000259" key="6">
    <source>
        <dbReference type="Pfam" id="PF13649"/>
    </source>
</evidence>
<dbReference type="Proteomes" id="UP000886842">
    <property type="component" value="Unassembled WGS sequence"/>
</dbReference>
<evidence type="ECO:0000256" key="3">
    <source>
        <dbReference type="ARBA" id="ARBA00048132"/>
    </source>
</evidence>
<comment type="catalytic activity">
    <reaction evidence="3">
        <text>[thioredoxin]-dithiol + NADP(+) = [thioredoxin]-disulfide + NADPH + H(+)</text>
        <dbReference type="Rhea" id="RHEA:20345"/>
        <dbReference type="Rhea" id="RHEA-COMP:10698"/>
        <dbReference type="Rhea" id="RHEA-COMP:10700"/>
        <dbReference type="ChEBI" id="CHEBI:15378"/>
        <dbReference type="ChEBI" id="CHEBI:29950"/>
        <dbReference type="ChEBI" id="CHEBI:50058"/>
        <dbReference type="ChEBI" id="CHEBI:57783"/>
        <dbReference type="ChEBI" id="CHEBI:58349"/>
        <dbReference type="EC" id="1.8.1.9"/>
    </reaction>
</comment>